<feature type="signal peptide" evidence="1">
    <location>
        <begin position="1"/>
        <end position="23"/>
    </location>
</feature>
<dbReference type="EMBL" id="JBHUJD010000006">
    <property type="protein sequence ID" value="MFD2310003.1"/>
    <property type="molecule type" value="Genomic_DNA"/>
</dbReference>
<name>A0ABW5EAB6_9GAMM</name>
<reference evidence="3" key="1">
    <citation type="journal article" date="2019" name="Int. J. Syst. Evol. Microbiol.">
        <title>The Global Catalogue of Microorganisms (GCM) 10K type strain sequencing project: providing services to taxonomists for standard genome sequencing and annotation.</title>
        <authorList>
            <consortium name="The Broad Institute Genomics Platform"/>
            <consortium name="The Broad Institute Genome Sequencing Center for Infectious Disease"/>
            <person name="Wu L."/>
            <person name="Ma J."/>
        </authorList>
    </citation>
    <scope>NUCLEOTIDE SEQUENCE [LARGE SCALE GENOMIC DNA]</scope>
    <source>
        <strain evidence="3">KCTC 12848</strain>
    </source>
</reference>
<evidence type="ECO:0000313" key="2">
    <source>
        <dbReference type="EMBL" id="MFD2310003.1"/>
    </source>
</evidence>
<protein>
    <recommendedName>
        <fullName evidence="4">Spore coat protein U domain-containing protein</fullName>
    </recommendedName>
</protein>
<keyword evidence="3" id="KW-1185">Reference proteome</keyword>
<dbReference type="Proteomes" id="UP001597425">
    <property type="component" value="Unassembled WGS sequence"/>
</dbReference>
<gene>
    <name evidence="2" type="ORF">ACFSKX_06185</name>
</gene>
<keyword evidence="1" id="KW-0732">Signal</keyword>
<sequence length="332" mass="34956">MRLTSAAIGAAVLALALIRPALAQSDNRDDCGDGSAVSYPDKNIGVCGLENTATELPYDNGTNHQGDLPFSVRSCGGFLGFNCDNAIGYRVRIDGNADSGNFLLTGQETGDELPISLAYTRGGTSGQLPPNNWSSAIFPGAAQGAQSPVSLSVSIPAIDPGTLPDTYGDNFMFSIDQEPCGGFWCLSTELEPIVFHLSIEVERHIRISGLGDMVIAADPAGLIQAEQSFCVYSQGGLPFSIAADSGHGSGSFQLADLDTIEYRAWVGSPISGSPEQLLEGQSSTQSWPGRLHEHCIAEGDNMEISIRIQPIAFADAEGTSYTDTLTLTVTLD</sequence>
<evidence type="ECO:0000313" key="3">
    <source>
        <dbReference type="Proteomes" id="UP001597425"/>
    </source>
</evidence>
<evidence type="ECO:0008006" key="4">
    <source>
        <dbReference type="Google" id="ProtNLM"/>
    </source>
</evidence>
<proteinExistence type="predicted"/>
<organism evidence="2 3">
    <name type="scientific">Microbulbifer halophilus</name>
    <dbReference type="NCBI Taxonomy" id="453963"/>
    <lineage>
        <taxon>Bacteria</taxon>
        <taxon>Pseudomonadati</taxon>
        <taxon>Pseudomonadota</taxon>
        <taxon>Gammaproteobacteria</taxon>
        <taxon>Cellvibrionales</taxon>
        <taxon>Microbulbiferaceae</taxon>
        <taxon>Microbulbifer</taxon>
    </lineage>
</organism>
<evidence type="ECO:0000256" key="1">
    <source>
        <dbReference type="SAM" id="SignalP"/>
    </source>
</evidence>
<dbReference type="RefSeq" id="WP_265719967.1">
    <property type="nucleotide sequence ID" value="NZ_JAPIVK010000001.1"/>
</dbReference>
<accession>A0ABW5EAB6</accession>
<comment type="caution">
    <text evidence="2">The sequence shown here is derived from an EMBL/GenBank/DDBJ whole genome shotgun (WGS) entry which is preliminary data.</text>
</comment>
<feature type="chain" id="PRO_5045379783" description="Spore coat protein U domain-containing protein" evidence="1">
    <location>
        <begin position="24"/>
        <end position="332"/>
    </location>
</feature>